<dbReference type="PANTHER" id="PTHR36436">
    <property type="entry name" value="SLL5081 PROTEIN"/>
    <property type="match status" value="1"/>
</dbReference>
<dbReference type="InterPro" id="IPR035948">
    <property type="entry name" value="YwqG-like_sf"/>
</dbReference>
<dbReference type="Gene3D" id="2.30.320.10">
    <property type="entry name" value="YwqG-like"/>
    <property type="match status" value="1"/>
</dbReference>
<dbReference type="InterPro" id="IPR015315">
    <property type="entry name" value="DUF1963"/>
</dbReference>
<dbReference type="SUPFAM" id="SSF103032">
    <property type="entry name" value="Hypothetical protein YwqG"/>
    <property type="match status" value="1"/>
</dbReference>
<dbReference type="Proteomes" id="UP001372526">
    <property type="component" value="Unassembled WGS sequence"/>
</dbReference>
<organism evidence="1 2">
    <name type="scientific">Bacillus bruguierae</name>
    <dbReference type="NCBI Taxonomy" id="3127667"/>
    <lineage>
        <taxon>Bacteria</taxon>
        <taxon>Bacillati</taxon>
        <taxon>Bacillota</taxon>
        <taxon>Bacilli</taxon>
        <taxon>Bacillales</taxon>
        <taxon>Bacillaceae</taxon>
        <taxon>Bacillus</taxon>
    </lineage>
</organism>
<dbReference type="RefSeq" id="WP_336472788.1">
    <property type="nucleotide sequence ID" value="NZ_JBAWSX010000006.1"/>
</dbReference>
<proteinExistence type="predicted"/>
<protein>
    <submittedName>
        <fullName evidence="1">YwqG family protein</fullName>
    </submittedName>
</protein>
<dbReference type="Pfam" id="PF09234">
    <property type="entry name" value="DUF1963"/>
    <property type="match status" value="1"/>
</dbReference>
<dbReference type="EMBL" id="JBAWSX010000006">
    <property type="protein sequence ID" value="MEI4802222.1"/>
    <property type="molecule type" value="Genomic_DNA"/>
</dbReference>
<comment type="caution">
    <text evidence="1">The sequence shown here is derived from an EMBL/GenBank/DDBJ whole genome shotgun (WGS) entry which is preliminary data.</text>
</comment>
<gene>
    <name evidence="1" type="ORF">WAZ07_12995</name>
</gene>
<evidence type="ECO:0000313" key="1">
    <source>
        <dbReference type="EMBL" id="MEI4802222.1"/>
    </source>
</evidence>
<evidence type="ECO:0000313" key="2">
    <source>
        <dbReference type="Proteomes" id="UP001372526"/>
    </source>
</evidence>
<dbReference type="PANTHER" id="PTHR36436:SF6">
    <property type="entry name" value="SLL5081 PROTEIN"/>
    <property type="match status" value="1"/>
</dbReference>
<name>A0ABU8FHQ5_9BACI</name>
<keyword evidence="2" id="KW-1185">Reference proteome</keyword>
<sequence length="257" mass="30100">MTKHIEELIDKYQLNHIKDELLATAFECIKVVPKQEEILPIGCSKMGGSPDLPAELAYPAYKGRPLHFVAQFNLAEIQAVDIKNDLPENGMLYFFYFADDEQEDFYEVYGNANIKEGWRVLYYEGAIEDLQNTNQMKGQFSQCRITFEKVQKLPELFIENEDDSDRFLQLLEELIPDHYDNHQIFGTPFSVQTEVFEEAQEYMNVHHSEMTLLFQVDSDEQHLNMMWGDMGMLYFCIANEDIKQRRFENACCILQSL</sequence>
<accession>A0ABU8FHQ5</accession>
<reference evidence="1 2" key="1">
    <citation type="submission" date="2024-01" db="EMBL/GenBank/DDBJ databases">
        <title>Seven novel Bacillus-like species.</title>
        <authorList>
            <person name="Liu G."/>
        </authorList>
    </citation>
    <scope>NUCLEOTIDE SEQUENCE [LARGE SCALE GENOMIC DNA]</scope>
    <source>
        <strain evidence="1 2">FJAT-51639</strain>
    </source>
</reference>